<name>A0A9W7W705_9PEZI</name>
<accession>A0A9W7W705</accession>
<reference evidence="2 3" key="1">
    <citation type="journal article" date="2018" name="IMA Fungus">
        <title>IMA Genome-F 10: Nine draft genome sequences of Claviceps purpurea s.lat., including C. arundinis, C. humidiphila, and C. cf. spartinae, pseudomolecules for the pitch canker pathogen Fusarium circinatum, draft genome of Davidsoniella eucalypti, Grosmannia galeiformis, Quambalaria eucalypti, and Teratosphaeria destructans.</title>
        <authorList>
            <person name="Wingfield B.D."/>
            <person name="Liu M."/>
            <person name="Nguyen H.D."/>
            <person name="Lane F.A."/>
            <person name="Morgan S.W."/>
            <person name="De Vos L."/>
            <person name="Wilken P.M."/>
            <person name="Duong T.A."/>
            <person name="Aylward J."/>
            <person name="Coetzee M.P."/>
            <person name="Dadej K."/>
            <person name="De Beer Z.W."/>
            <person name="Findlay W."/>
            <person name="Havenga M."/>
            <person name="Kolarik M."/>
            <person name="Menzies J.G."/>
            <person name="Naidoo K."/>
            <person name="Pochopski O."/>
            <person name="Shoukouhi P."/>
            <person name="Santana Q.C."/>
            <person name="Seifert K.A."/>
            <person name="Soal N."/>
            <person name="Steenkamp E.T."/>
            <person name="Tatham C.T."/>
            <person name="van der Nest M.A."/>
            <person name="Wingfield M.J."/>
        </authorList>
    </citation>
    <scope>NUCLEOTIDE SEQUENCE [LARGE SCALE GENOMIC DNA]</scope>
    <source>
        <strain evidence="2">CMW44962</strain>
    </source>
</reference>
<proteinExistence type="predicted"/>
<organism evidence="2 3">
    <name type="scientific">Teratosphaeria destructans</name>
    <dbReference type="NCBI Taxonomy" id="418781"/>
    <lineage>
        <taxon>Eukaryota</taxon>
        <taxon>Fungi</taxon>
        <taxon>Dikarya</taxon>
        <taxon>Ascomycota</taxon>
        <taxon>Pezizomycotina</taxon>
        <taxon>Dothideomycetes</taxon>
        <taxon>Dothideomycetidae</taxon>
        <taxon>Mycosphaerellales</taxon>
        <taxon>Teratosphaeriaceae</taxon>
        <taxon>Teratosphaeria</taxon>
    </lineage>
</organism>
<sequence length="63" mass="6981">MATSSMRRGGEIVLFVGGAGAREQSNVDMHRGEHGRSKLSRHRSRARVSQIVLRKAYGDTTVR</sequence>
<gene>
    <name evidence="2" type="ORF">Tdes44962_MAKER06494</name>
</gene>
<dbReference type="EMBL" id="RIBY02000025">
    <property type="protein sequence ID" value="KAH9845583.1"/>
    <property type="molecule type" value="Genomic_DNA"/>
</dbReference>
<dbReference type="Proteomes" id="UP001138500">
    <property type="component" value="Unassembled WGS sequence"/>
</dbReference>
<dbReference type="AlphaFoldDB" id="A0A9W7W705"/>
<feature type="compositionally biased region" description="Basic residues" evidence="1">
    <location>
        <begin position="37"/>
        <end position="46"/>
    </location>
</feature>
<feature type="region of interest" description="Disordered" evidence="1">
    <location>
        <begin position="24"/>
        <end position="47"/>
    </location>
</feature>
<evidence type="ECO:0000256" key="1">
    <source>
        <dbReference type="SAM" id="MobiDB-lite"/>
    </source>
</evidence>
<reference evidence="2 3" key="2">
    <citation type="journal article" date="2021" name="Curr. Genet.">
        <title>Genetic response to nitrogen starvation in the aggressive Eucalyptus foliar pathogen Teratosphaeria destructans.</title>
        <authorList>
            <person name="Havenga M."/>
            <person name="Wingfield B.D."/>
            <person name="Wingfield M.J."/>
            <person name="Dreyer L.L."/>
            <person name="Roets F."/>
            <person name="Aylward J."/>
        </authorList>
    </citation>
    <scope>NUCLEOTIDE SEQUENCE [LARGE SCALE GENOMIC DNA]</scope>
    <source>
        <strain evidence="2">CMW44962</strain>
    </source>
</reference>
<comment type="caution">
    <text evidence="2">The sequence shown here is derived from an EMBL/GenBank/DDBJ whole genome shotgun (WGS) entry which is preliminary data.</text>
</comment>
<keyword evidence="3" id="KW-1185">Reference proteome</keyword>
<protein>
    <submittedName>
        <fullName evidence="2">Uncharacterized protein</fullName>
    </submittedName>
</protein>
<evidence type="ECO:0000313" key="2">
    <source>
        <dbReference type="EMBL" id="KAH9845583.1"/>
    </source>
</evidence>
<evidence type="ECO:0000313" key="3">
    <source>
        <dbReference type="Proteomes" id="UP001138500"/>
    </source>
</evidence>